<keyword evidence="1" id="KW-1133">Transmembrane helix</keyword>
<keyword evidence="1" id="KW-0812">Transmembrane</keyword>
<comment type="caution">
    <text evidence="2">The sequence shown here is derived from an EMBL/GenBank/DDBJ whole genome shotgun (WGS) entry which is preliminary data.</text>
</comment>
<evidence type="ECO:0000313" key="3">
    <source>
        <dbReference type="Proteomes" id="UP000324091"/>
    </source>
</evidence>
<proteinExistence type="predicted"/>
<gene>
    <name evidence="2" type="ORF">D4764_13G0011110</name>
</gene>
<dbReference type="Proteomes" id="UP000324091">
    <property type="component" value="Chromosome 13"/>
</dbReference>
<evidence type="ECO:0000313" key="2">
    <source>
        <dbReference type="EMBL" id="TWW76449.1"/>
    </source>
</evidence>
<name>A0A5C6PBP7_9TELE</name>
<dbReference type="InterPro" id="IPR036188">
    <property type="entry name" value="FAD/NAD-bd_sf"/>
</dbReference>
<feature type="transmembrane region" description="Helical" evidence="1">
    <location>
        <begin position="35"/>
        <end position="54"/>
    </location>
</feature>
<dbReference type="EMBL" id="RHFK02000005">
    <property type="protein sequence ID" value="TWW76449.1"/>
    <property type="molecule type" value="Genomic_DNA"/>
</dbReference>
<dbReference type="SUPFAM" id="SSF51905">
    <property type="entry name" value="FAD/NAD(P)-binding domain"/>
    <property type="match status" value="1"/>
</dbReference>
<dbReference type="PRINTS" id="PR00469">
    <property type="entry name" value="PNDRDTASEII"/>
</dbReference>
<evidence type="ECO:0000256" key="1">
    <source>
        <dbReference type="SAM" id="Phobius"/>
    </source>
</evidence>
<keyword evidence="3" id="KW-1185">Reference proteome</keyword>
<accession>A0A5C6PBP7</accession>
<keyword evidence="1" id="KW-0472">Membrane</keyword>
<organism evidence="2 3">
    <name type="scientific">Takifugu flavidus</name>
    <name type="common">sansaifugu</name>
    <dbReference type="NCBI Taxonomy" id="433684"/>
    <lineage>
        <taxon>Eukaryota</taxon>
        <taxon>Metazoa</taxon>
        <taxon>Chordata</taxon>
        <taxon>Craniata</taxon>
        <taxon>Vertebrata</taxon>
        <taxon>Euteleostomi</taxon>
        <taxon>Actinopterygii</taxon>
        <taxon>Neopterygii</taxon>
        <taxon>Teleostei</taxon>
        <taxon>Neoteleostei</taxon>
        <taxon>Acanthomorphata</taxon>
        <taxon>Eupercaria</taxon>
        <taxon>Tetraodontiformes</taxon>
        <taxon>Tetradontoidea</taxon>
        <taxon>Tetraodontidae</taxon>
        <taxon>Takifugu</taxon>
    </lineage>
</organism>
<feature type="transmembrane region" description="Helical" evidence="1">
    <location>
        <begin position="66"/>
        <end position="87"/>
    </location>
</feature>
<protein>
    <submittedName>
        <fullName evidence="2">Uncharacterized protein</fullName>
    </submittedName>
</protein>
<dbReference type="Gene3D" id="3.50.50.60">
    <property type="entry name" value="FAD/NAD(P)-binding domain"/>
    <property type="match status" value="1"/>
</dbReference>
<sequence>MLLLDPPCAGAMEGLQGENAGVGDTGEDAQEAHRALAYDTVLSTLVAVLVYVVLKVSLDVVRQWRARISVLIVGSGPVGLAAALVAVRSGKVLKLTVLEERYRSALLCRPQQIALDPRSVKFLLGLGVDFDNMEGCWHNEHFFTRIGVFQEYLLSILEQKKQKVDVRVQLGTKFTDEYLRQIPRSQWPRVIVVADGSCGDSCSVLGISSEYTVESCHAYGANAAIERLDQRQSYRHHVAVLVETCWQVPTPEIRAHSLYFDLSAYGVEALREHRNPTTKPGFHLKIYGTFRNRYMALICPASDSKMVRFLKHTANSSVMKNIFHHSFNAYKTDIEPRLNDVTLHSMQCSRRLFEIQLSHRRASAAYIEGDNVAVTVEGEAAYVLNFDTGCGVNLGMRGLESMGTFIYRTATAVDQNDILEALSAKMQHSRQVAETFRLTGLAESMYE</sequence>
<dbReference type="AlphaFoldDB" id="A0A5C6PBP7"/>
<reference evidence="2 3" key="1">
    <citation type="submission" date="2019-04" db="EMBL/GenBank/DDBJ databases">
        <title>Chromosome genome assembly for Takifugu flavidus.</title>
        <authorList>
            <person name="Xiao S."/>
        </authorList>
    </citation>
    <scope>NUCLEOTIDE SEQUENCE [LARGE SCALE GENOMIC DNA]</scope>
    <source>
        <strain evidence="2">HTHZ2018</strain>
        <tissue evidence="2">Muscle</tissue>
    </source>
</reference>